<dbReference type="RefSeq" id="WP_425559334.1">
    <property type="nucleotide sequence ID" value="NZ_BAAAQN010000046.1"/>
</dbReference>
<evidence type="ECO:0000313" key="5">
    <source>
        <dbReference type="Proteomes" id="UP001500751"/>
    </source>
</evidence>
<dbReference type="CDD" id="cd03443">
    <property type="entry name" value="PaaI_thioesterase"/>
    <property type="match status" value="1"/>
</dbReference>
<gene>
    <name evidence="4" type="ORF">GCM10009839_63350</name>
</gene>
<comment type="caution">
    <text evidence="4">The sequence shown here is derived from an EMBL/GenBank/DDBJ whole genome shotgun (WGS) entry which is preliminary data.</text>
</comment>
<dbReference type="InterPro" id="IPR006683">
    <property type="entry name" value="Thioestr_dom"/>
</dbReference>
<keyword evidence="1" id="KW-0378">Hydrolase</keyword>
<evidence type="ECO:0000259" key="3">
    <source>
        <dbReference type="Pfam" id="PF03061"/>
    </source>
</evidence>
<evidence type="ECO:0000256" key="1">
    <source>
        <dbReference type="ARBA" id="ARBA00022801"/>
    </source>
</evidence>
<reference evidence="4 5" key="1">
    <citation type="journal article" date="2019" name="Int. J. Syst. Evol. Microbiol.">
        <title>The Global Catalogue of Microorganisms (GCM) 10K type strain sequencing project: providing services to taxonomists for standard genome sequencing and annotation.</title>
        <authorList>
            <consortium name="The Broad Institute Genomics Platform"/>
            <consortium name="The Broad Institute Genome Sequencing Center for Infectious Disease"/>
            <person name="Wu L."/>
            <person name="Ma J."/>
        </authorList>
    </citation>
    <scope>NUCLEOTIDE SEQUENCE [LARGE SCALE GENOMIC DNA]</scope>
    <source>
        <strain evidence="4 5">JCM 16014</strain>
    </source>
</reference>
<dbReference type="InterPro" id="IPR011973">
    <property type="entry name" value="PaaD"/>
</dbReference>
<accession>A0ABN2V2K4</accession>
<evidence type="ECO:0000313" key="4">
    <source>
        <dbReference type="EMBL" id="GAA2048927.1"/>
    </source>
</evidence>
<dbReference type="Pfam" id="PF03061">
    <property type="entry name" value="4HBT"/>
    <property type="match status" value="1"/>
</dbReference>
<feature type="domain" description="Thioesterase" evidence="3">
    <location>
        <begin position="90"/>
        <end position="161"/>
    </location>
</feature>
<dbReference type="InterPro" id="IPR003736">
    <property type="entry name" value="PAAI_dom"/>
</dbReference>
<dbReference type="PANTHER" id="PTHR42856:SF1">
    <property type="entry name" value="ACYL-COENZYME A THIOESTERASE PAAI"/>
    <property type="match status" value="1"/>
</dbReference>
<proteinExistence type="predicted"/>
<keyword evidence="5" id="KW-1185">Reference proteome</keyword>
<dbReference type="SUPFAM" id="SSF54637">
    <property type="entry name" value="Thioesterase/thiol ester dehydrase-isomerase"/>
    <property type="match status" value="1"/>
</dbReference>
<organism evidence="4 5">
    <name type="scientific">Catenulispora yoronensis</name>
    <dbReference type="NCBI Taxonomy" id="450799"/>
    <lineage>
        <taxon>Bacteria</taxon>
        <taxon>Bacillati</taxon>
        <taxon>Actinomycetota</taxon>
        <taxon>Actinomycetes</taxon>
        <taxon>Catenulisporales</taxon>
        <taxon>Catenulisporaceae</taxon>
        <taxon>Catenulispora</taxon>
    </lineage>
</organism>
<feature type="compositionally biased region" description="Basic and acidic residues" evidence="2">
    <location>
        <begin position="24"/>
        <end position="37"/>
    </location>
</feature>
<dbReference type="PANTHER" id="PTHR42856">
    <property type="entry name" value="ACYL-COENZYME A THIOESTERASE PAAI"/>
    <property type="match status" value="1"/>
</dbReference>
<dbReference type="EMBL" id="BAAAQN010000046">
    <property type="protein sequence ID" value="GAA2048927.1"/>
    <property type="molecule type" value="Genomic_DNA"/>
</dbReference>
<protein>
    <recommendedName>
        <fullName evidence="3">Thioesterase domain-containing protein</fullName>
    </recommendedName>
</protein>
<dbReference type="NCBIfam" id="TIGR00369">
    <property type="entry name" value="unchar_dom_1"/>
    <property type="match status" value="1"/>
</dbReference>
<sequence>MHSELEPGTGLELEPEPELEPGTEAEREADAEPHADDLGGSDPGDAGLAAARRMFDADRASAGLGIELVDLAVGRAVVRMRVAGGMLNGHGIGHGGYVFLLADTAFALACNSRGPATVAAGGDISFLAPVAEGDVLTARAEERVVYGRSGIYDVTVVRGEEVSNSGRNRPEIVAEFRGRSRNVARR</sequence>
<name>A0ABN2V2K4_9ACTN</name>
<dbReference type="Gene3D" id="3.10.129.10">
    <property type="entry name" value="Hotdog Thioesterase"/>
    <property type="match status" value="1"/>
</dbReference>
<dbReference type="Proteomes" id="UP001500751">
    <property type="component" value="Unassembled WGS sequence"/>
</dbReference>
<feature type="region of interest" description="Disordered" evidence="2">
    <location>
        <begin position="1"/>
        <end position="43"/>
    </location>
</feature>
<feature type="compositionally biased region" description="Acidic residues" evidence="2">
    <location>
        <begin position="13"/>
        <end position="23"/>
    </location>
</feature>
<feature type="compositionally biased region" description="Low complexity" evidence="2">
    <location>
        <begin position="1"/>
        <end position="12"/>
    </location>
</feature>
<dbReference type="InterPro" id="IPR052723">
    <property type="entry name" value="Acyl-CoA_thioesterase_PaaI"/>
</dbReference>
<dbReference type="InterPro" id="IPR029069">
    <property type="entry name" value="HotDog_dom_sf"/>
</dbReference>
<evidence type="ECO:0000256" key="2">
    <source>
        <dbReference type="SAM" id="MobiDB-lite"/>
    </source>
</evidence>
<dbReference type="NCBIfam" id="TIGR02286">
    <property type="entry name" value="PaaD"/>
    <property type="match status" value="1"/>
</dbReference>